<dbReference type="CDD" id="cd20401">
    <property type="entry name" value="Tudor_AtPTM-like"/>
    <property type="match status" value="1"/>
</dbReference>
<sequence>MENTCQEQESESLSMGVYELSGEPAIVINGVPNVPPSDGTLVLCETASGAESHRNTGFGAWLEGREVHKLFGEQFYSGTVTKFDKESGWYRVVYEDGDFEDLDWDELKQVLLPLDITIPLKTLALKIIKKSQKPIYKSGKYVARSGNRRAKNVGSKGKTIEAVEGHSLMKFDGVE</sequence>
<proteinExistence type="predicted"/>
<evidence type="ECO:0000313" key="2">
    <source>
        <dbReference type="EMBL" id="KAK9290569.1"/>
    </source>
</evidence>
<comment type="caution">
    <text evidence="2">The sequence shown here is derived from an EMBL/GenBank/DDBJ whole genome shotgun (WGS) entry which is preliminary data.</text>
</comment>
<dbReference type="Proteomes" id="UP001415857">
    <property type="component" value="Unassembled WGS sequence"/>
</dbReference>
<name>A0AAP0SB74_LIQFO</name>
<evidence type="ECO:0000313" key="3">
    <source>
        <dbReference type="Proteomes" id="UP001415857"/>
    </source>
</evidence>
<dbReference type="Gene3D" id="2.30.30.140">
    <property type="match status" value="1"/>
</dbReference>
<accession>A0AAP0SB74</accession>
<organism evidence="2 3">
    <name type="scientific">Liquidambar formosana</name>
    <name type="common">Formosan gum</name>
    <dbReference type="NCBI Taxonomy" id="63359"/>
    <lineage>
        <taxon>Eukaryota</taxon>
        <taxon>Viridiplantae</taxon>
        <taxon>Streptophyta</taxon>
        <taxon>Embryophyta</taxon>
        <taxon>Tracheophyta</taxon>
        <taxon>Spermatophyta</taxon>
        <taxon>Magnoliopsida</taxon>
        <taxon>eudicotyledons</taxon>
        <taxon>Gunneridae</taxon>
        <taxon>Pentapetalae</taxon>
        <taxon>Saxifragales</taxon>
        <taxon>Altingiaceae</taxon>
        <taxon>Liquidambar</taxon>
    </lineage>
</organism>
<feature type="domain" description="PTM/DIR17-like Tudor" evidence="1">
    <location>
        <begin position="64"/>
        <end position="111"/>
    </location>
</feature>
<dbReference type="AlphaFoldDB" id="A0AAP0SB74"/>
<gene>
    <name evidence="2" type="ORF">L1049_008739</name>
</gene>
<keyword evidence="3" id="KW-1185">Reference proteome</keyword>
<dbReference type="Pfam" id="PF21743">
    <property type="entry name" value="PTM_DIR17_Tudor"/>
    <property type="match status" value="1"/>
</dbReference>
<dbReference type="InterPro" id="IPR047365">
    <property type="entry name" value="Tudor_AtPTM-like"/>
</dbReference>
<dbReference type="PANTHER" id="PTHR37384:SF1">
    <property type="entry name" value="OS01G0835600 PROTEIN"/>
    <property type="match status" value="1"/>
</dbReference>
<evidence type="ECO:0000259" key="1">
    <source>
        <dbReference type="Pfam" id="PF21743"/>
    </source>
</evidence>
<dbReference type="PANTHER" id="PTHR37384">
    <property type="entry name" value="OS01G0835600 PROTEIN"/>
    <property type="match status" value="1"/>
</dbReference>
<reference evidence="2 3" key="1">
    <citation type="journal article" date="2024" name="Plant J.">
        <title>Genome sequences and population genomics reveal climatic adaptation and genomic divergence between two closely related sweetgum species.</title>
        <authorList>
            <person name="Xu W.Q."/>
            <person name="Ren C.Q."/>
            <person name="Zhang X.Y."/>
            <person name="Comes H.P."/>
            <person name="Liu X.H."/>
            <person name="Li Y.G."/>
            <person name="Kettle C.J."/>
            <person name="Jalonen R."/>
            <person name="Gaisberger H."/>
            <person name="Ma Y.Z."/>
            <person name="Qiu Y.X."/>
        </authorList>
    </citation>
    <scope>NUCLEOTIDE SEQUENCE [LARGE SCALE GENOMIC DNA]</scope>
    <source>
        <strain evidence="2">Hangzhou</strain>
    </source>
</reference>
<dbReference type="EMBL" id="JBBPBK010000002">
    <property type="protein sequence ID" value="KAK9290569.1"/>
    <property type="molecule type" value="Genomic_DNA"/>
</dbReference>
<protein>
    <recommendedName>
        <fullName evidence="1">PTM/DIR17-like Tudor domain-containing protein</fullName>
    </recommendedName>
</protein>